<sequence>MIEGLIKSLTKGLTKGLIVEGLLGIAWKPPFLSVN</sequence>
<protein>
    <submittedName>
        <fullName evidence="1">Uncharacterized protein</fullName>
    </submittedName>
</protein>
<evidence type="ECO:0000313" key="1">
    <source>
        <dbReference type="EMBL" id="KPQ32705.1"/>
    </source>
</evidence>
<reference evidence="1 2" key="1">
    <citation type="submission" date="2015-09" db="EMBL/GenBank/DDBJ databases">
        <title>Identification and resolution of microdiversity through metagenomic sequencing of parallel consortia.</title>
        <authorList>
            <person name="Nelson W.C."/>
            <person name="Romine M.F."/>
            <person name="Lindemann S.R."/>
        </authorList>
    </citation>
    <scope>NUCLEOTIDE SEQUENCE [LARGE SCALE GENOMIC DNA]</scope>
    <source>
        <strain evidence="1">Ana</strain>
    </source>
</reference>
<dbReference type="AlphaFoldDB" id="A0A0P7ZIQ5"/>
<organism evidence="1 2">
    <name type="scientific">Phormidesmis priestleyi Ana</name>
    <dbReference type="NCBI Taxonomy" id="1666911"/>
    <lineage>
        <taxon>Bacteria</taxon>
        <taxon>Bacillati</taxon>
        <taxon>Cyanobacteriota</taxon>
        <taxon>Cyanophyceae</taxon>
        <taxon>Leptolyngbyales</taxon>
        <taxon>Leptolyngbyaceae</taxon>
        <taxon>Phormidesmis</taxon>
    </lineage>
</organism>
<dbReference type="EMBL" id="LJZR01000048">
    <property type="protein sequence ID" value="KPQ32705.1"/>
    <property type="molecule type" value="Genomic_DNA"/>
</dbReference>
<name>A0A0P7ZIQ5_9CYAN</name>
<comment type="caution">
    <text evidence="1">The sequence shown here is derived from an EMBL/GenBank/DDBJ whole genome shotgun (WGS) entry which is preliminary data.</text>
</comment>
<accession>A0A0P7ZIQ5</accession>
<proteinExistence type="predicted"/>
<gene>
    <name evidence="1" type="ORF">HLUCCA11_20750</name>
</gene>
<dbReference type="Proteomes" id="UP000050465">
    <property type="component" value="Unassembled WGS sequence"/>
</dbReference>
<evidence type="ECO:0000313" key="2">
    <source>
        <dbReference type="Proteomes" id="UP000050465"/>
    </source>
</evidence>